<dbReference type="AlphaFoldDB" id="Q4SQZ9"/>
<protein>
    <submittedName>
        <fullName evidence="2">(spotted green pufferfish) hypothetical protein</fullName>
    </submittedName>
</protein>
<dbReference type="KEGG" id="tng:GSTEN00014145G001"/>
<sequence length="81" mass="8483">MASSDGLDEDCVLQRGRSHSDPSSITEIRLGEAHRAGKRGACCQPTAGQVVGRERRHGGFCGDPALVVYAADVGCVVKRAS</sequence>
<gene>
    <name evidence="2" type="ORF">GSTENG00014145001</name>
</gene>
<reference evidence="2" key="1">
    <citation type="journal article" date="2004" name="Nature">
        <title>Genome duplication in the teleost fish Tetraodon nigroviridis reveals the early vertebrate proto-karyotype.</title>
        <authorList>
            <person name="Jaillon O."/>
            <person name="Aury J.-M."/>
            <person name="Brunet F."/>
            <person name="Petit J.-L."/>
            <person name="Stange-Thomann N."/>
            <person name="Mauceli E."/>
            <person name="Bouneau L."/>
            <person name="Fischer C."/>
            <person name="Ozouf-Costaz C."/>
            <person name="Bernot A."/>
            <person name="Nicaud S."/>
            <person name="Jaffe D."/>
            <person name="Fisher S."/>
            <person name="Lutfalla G."/>
            <person name="Dossat C."/>
            <person name="Segurens B."/>
            <person name="Dasilva C."/>
            <person name="Salanoubat M."/>
            <person name="Levy M."/>
            <person name="Boudet N."/>
            <person name="Castellano S."/>
            <person name="Anthouard V."/>
            <person name="Jubin C."/>
            <person name="Castelli V."/>
            <person name="Katinka M."/>
            <person name="Vacherie B."/>
            <person name="Biemont C."/>
            <person name="Skalli Z."/>
            <person name="Cattolico L."/>
            <person name="Poulain J."/>
            <person name="De Berardinis V."/>
            <person name="Cruaud C."/>
            <person name="Duprat S."/>
            <person name="Brottier P."/>
            <person name="Coutanceau J.-P."/>
            <person name="Gouzy J."/>
            <person name="Parra G."/>
            <person name="Lardier G."/>
            <person name="Chapple C."/>
            <person name="McKernan K.J."/>
            <person name="McEwan P."/>
            <person name="Bosak S."/>
            <person name="Kellis M."/>
            <person name="Volff J.-N."/>
            <person name="Guigo R."/>
            <person name="Zody M.C."/>
            <person name="Mesirov J."/>
            <person name="Lindblad-Toh K."/>
            <person name="Birren B."/>
            <person name="Nusbaum C."/>
            <person name="Kahn D."/>
            <person name="Robinson-Rechavi M."/>
            <person name="Laudet V."/>
            <person name="Schachter V."/>
            <person name="Quetier F."/>
            <person name="Saurin W."/>
            <person name="Scarpelli C."/>
            <person name="Wincker P."/>
            <person name="Lander E.S."/>
            <person name="Weissenbach J."/>
            <person name="Roest Crollius H."/>
        </authorList>
    </citation>
    <scope>NUCLEOTIDE SEQUENCE [LARGE SCALE GENOMIC DNA]</scope>
</reference>
<comment type="caution">
    <text evidence="2">The sequence shown here is derived from an EMBL/GenBank/DDBJ whole genome shotgun (WGS) entry which is preliminary data.</text>
</comment>
<dbReference type="OrthoDB" id="5563016at2759"/>
<organism evidence="2">
    <name type="scientific">Tetraodon nigroviridis</name>
    <name type="common">Spotted green pufferfish</name>
    <name type="synonym">Chelonodon nigroviridis</name>
    <dbReference type="NCBI Taxonomy" id="99883"/>
    <lineage>
        <taxon>Eukaryota</taxon>
        <taxon>Metazoa</taxon>
        <taxon>Chordata</taxon>
        <taxon>Craniata</taxon>
        <taxon>Vertebrata</taxon>
        <taxon>Euteleostomi</taxon>
        <taxon>Actinopterygii</taxon>
        <taxon>Neopterygii</taxon>
        <taxon>Teleostei</taxon>
        <taxon>Neoteleostei</taxon>
        <taxon>Acanthomorphata</taxon>
        <taxon>Eupercaria</taxon>
        <taxon>Tetraodontiformes</taxon>
        <taxon>Tetradontoidea</taxon>
        <taxon>Tetraodontidae</taxon>
        <taxon>Tetraodon</taxon>
    </lineage>
</organism>
<proteinExistence type="predicted"/>
<evidence type="ECO:0000256" key="1">
    <source>
        <dbReference type="SAM" id="MobiDB-lite"/>
    </source>
</evidence>
<reference evidence="2" key="2">
    <citation type="submission" date="2004-02" db="EMBL/GenBank/DDBJ databases">
        <authorList>
            <consortium name="Genoscope"/>
            <consortium name="Whitehead Institute Centre for Genome Research"/>
        </authorList>
    </citation>
    <scope>NUCLEOTIDE SEQUENCE</scope>
</reference>
<dbReference type="EMBL" id="CAAE01014528">
    <property type="protein sequence ID" value="CAF96933.1"/>
    <property type="molecule type" value="Genomic_DNA"/>
</dbReference>
<name>Q4SQZ9_TETNG</name>
<feature type="compositionally biased region" description="Acidic residues" evidence="1">
    <location>
        <begin position="1"/>
        <end position="11"/>
    </location>
</feature>
<feature type="region of interest" description="Disordered" evidence="1">
    <location>
        <begin position="1"/>
        <end position="26"/>
    </location>
</feature>
<evidence type="ECO:0000313" key="2">
    <source>
        <dbReference type="EMBL" id="CAF96933.1"/>
    </source>
</evidence>
<accession>Q4SQZ9</accession>